<evidence type="ECO:0008006" key="5">
    <source>
        <dbReference type="Google" id="ProtNLM"/>
    </source>
</evidence>
<feature type="region of interest" description="Disordered" evidence="1">
    <location>
        <begin position="67"/>
        <end position="92"/>
    </location>
</feature>
<dbReference type="Proteomes" id="UP001144204">
    <property type="component" value="Unassembled WGS sequence"/>
</dbReference>
<protein>
    <recommendedName>
        <fullName evidence="5">YtxH domain-containing protein</fullName>
    </recommendedName>
</protein>
<evidence type="ECO:0000313" key="3">
    <source>
        <dbReference type="EMBL" id="GLB46696.1"/>
    </source>
</evidence>
<keyword evidence="2" id="KW-0732">Signal</keyword>
<keyword evidence="4" id="KW-1185">Reference proteome</keyword>
<comment type="caution">
    <text evidence="3">The sequence shown here is derived from an EMBL/GenBank/DDBJ whole genome shotgun (WGS) entry which is preliminary data.</text>
</comment>
<dbReference type="AlphaFoldDB" id="A0A9W6B1A9"/>
<dbReference type="RefSeq" id="WP_286136156.1">
    <property type="nucleotide sequence ID" value="NZ_BRPL01000002.1"/>
</dbReference>
<evidence type="ECO:0000256" key="1">
    <source>
        <dbReference type="SAM" id="MobiDB-lite"/>
    </source>
</evidence>
<feature type="chain" id="PRO_5040972996" description="YtxH domain-containing protein" evidence="2">
    <location>
        <begin position="21"/>
        <end position="163"/>
    </location>
</feature>
<gene>
    <name evidence="3" type="ORF">WR164_06750</name>
</gene>
<sequence length="163" mass="18343">MNKKSKFLIGGMLFGGAAFAAFKQLDPKKRKQLINKTSSFANKLKKRAINYTLYVDDTVNHAKSNLDDKTRQARSKAKDAADKAAKQVKQTTNQVQDKVNNVYFKSSKNKQKDDENTTQFHTATDHLRTALNDPNQDDIVINGDMSVKQPTVIFYPDGSSKKK</sequence>
<name>A0A9W6B1A9_9LACO</name>
<reference evidence="3" key="2">
    <citation type="journal article" date="2023" name="PLoS ONE">
        <title>Philodulcilactobacillus myokoensis gen. nov., sp. nov., a fructophilic, acidophilic, and agar-phobic lactic acid bacterium isolated from fermented vegetable extracts.</title>
        <authorList>
            <person name="Kouya T."/>
            <person name="Ishiyama Y."/>
            <person name="Ohashi S."/>
            <person name="Kumakubo R."/>
            <person name="Yamazaki T."/>
            <person name="Otaki T."/>
        </authorList>
    </citation>
    <scope>NUCLEOTIDE SEQUENCE</scope>
    <source>
        <strain evidence="3">WR16-4</strain>
    </source>
</reference>
<dbReference type="EMBL" id="BRPL01000002">
    <property type="protein sequence ID" value="GLB46696.1"/>
    <property type="molecule type" value="Genomic_DNA"/>
</dbReference>
<feature type="signal peptide" evidence="2">
    <location>
        <begin position="1"/>
        <end position="20"/>
    </location>
</feature>
<evidence type="ECO:0000256" key="2">
    <source>
        <dbReference type="SAM" id="SignalP"/>
    </source>
</evidence>
<accession>A0A9W6B1A9</accession>
<feature type="region of interest" description="Disordered" evidence="1">
    <location>
        <begin position="125"/>
        <end position="144"/>
    </location>
</feature>
<reference evidence="3" key="1">
    <citation type="submission" date="2022-07" db="EMBL/GenBank/DDBJ databases">
        <authorList>
            <person name="Kouya T."/>
            <person name="Ishiyama Y."/>
        </authorList>
    </citation>
    <scope>NUCLEOTIDE SEQUENCE</scope>
    <source>
        <strain evidence="3">WR16-4</strain>
    </source>
</reference>
<organism evidence="3 4">
    <name type="scientific">Philodulcilactobacillus myokoensis</name>
    <dbReference type="NCBI Taxonomy" id="2929573"/>
    <lineage>
        <taxon>Bacteria</taxon>
        <taxon>Bacillati</taxon>
        <taxon>Bacillota</taxon>
        <taxon>Bacilli</taxon>
        <taxon>Lactobacillales</taxon>
        <taxon>Lactobacillaceae</taxon>
        <taxon>Philodulcilactobacillus</taxon>
    </lineage>
</organism>
<evidence type="ECO:0000313" key="4">
    <source>
        <dbReference type="Proteomes" id="UP001144204"/>
    </source>
</evidence>
<proteinExistence type="predicted"/>
<feature type="compositionally biased region" description="Basic and acidic residues" evidence="1">
    <location>
        <begin position="67"/>
        <end position="85"/>
    </location>
</feature>